<name>A0A379G9X5_9BACT</name>
<dbReference type="Proteomes" id="UP000254235">
    <property type="component" value="Unassembled WGS sequence"/>
</dbReference>
<dbReference type="EMBL" id="QLTQ01000017">
    <property type="protein sequence ID" value="RAS44326.1"/>
    <property type="molecule type" value="Genomic_DNA"/>
</dbReference>
<evidence type="ECO:0000313" key="3">
    <source>
        <dbReference type="Proteomes" id="UP000249852"/>
    </source>
</evidence>
<reference evidence="1 3" key="1">
    <citation type="submission" date="2018-06" db="EMBL/GenBank/DDBJ databases">
        <title>Genomic Encyclopedia of Archaeal and Bacterial Type Strains, Phase II (KMG-II): from individual species to whole genera.</title>
        <authorList>
            <person name="Goeker M."/>
        </authorList>
    </citation>
    <scope>NUCLEOTIDE SEQUENCE [LARGE SCALE GENOMIC DNA]</scope>
    <source>
        <strain evidence="1 3">DSM 18710</strain>
    </source>
</reference>
<evidence type="ECO:0000313" key="1">
    <source>
        <dbReference type="EMBL" id="RAS44326.1"/>
    </source>
</evidence>
<evidence type="ECO:0000313" key="4">
    <source>
        <dbReference type="Proteomes" id="UP000254235"/>
    </source>
</evidence>
<gene>
    <name evidence="1" type="ORF">BC673_11755</name>
    <name evidence="2" type="ORF">NCTC13043_02207</name>
</gene>
<organism evidence="2 4">
    <name type="scientific">Prevotella pallens</name>
    <dbReference type="NCBI Taxonomy" id="60133"/>
    <lineage>
        <taxon>Bacteria</taxon>
        <taxon>Pseudomonadati</taxon>
        <taxon>Bacteroidota</taxon>
        <taxon>Bacteroidia</taxon>
        <taxon>Bacteroidales</taxon>
        <taxon>Prevotellaceae</taxon>
        <taxon>Prevotella</taxon>
    </lineage>
</organism>
<dbReference type="EMBL" id="UGTP01000003">
    <property type="protein sequence ID" value="SUC37711.1"/>
    <property type="molecule type" value="Genomic_DNA"/>
</dbReference>
<dbReference type="Proteomes" id="UP000249852">
    <property type="component" value="Unassembled WGS sequence"/>
</dbReference>
<keyword evidence="3" id="KW-1185">Reference proteome</keyword>
<sequence>MIKTIILLVIVFYTFPCRKINAQSRDTSNIFAGYYIAVYNKSDLSHKKIRRHHKHSYNTAIDSRYRTYFIPIKIGKNNINQENIWKEVTDNKTESDTIFIFPDSTDIKLFKQIGLIDSNISDKKHLLLQEIKSLPYYNTASNKAYLFKCLYVKGTFLQLRIDTIDKNWQDYLLDIYSISTKKKKKLLLVTGIDSLHSIKSDGTSIQARPYIKTGQQKPCTALIVGNWFAGEEGYIRKEALLEQGEPFVSWIRCNDCPQIRFNESNSGSVVYPGPPVSWNDPSNPDDPQAGYGYIPNDTTKEETFFYHSDHLGSIIK</sequence>
<proteinExistence type="predicted"/>
<dbReference type="AlphaFoldDB" id="A0A379G9X5"/>
<evidence type="ECO:0000313" key="2">
    <source>
        <dbReference type="EMBL" id="SUC37711.1"/>
    </source>
</evidence>
<protein>
    <submittedName>
        <fullName evidence="2">Uncharacterized protein</fullName>
    </submittedName>
</protein>
<reference evidence="2 4" key="2">
    <citation type="submission" date="2018-06" db="EMBL/GenBank/DDBJ databases">
        <authorList>
            <consortium name="Pathogen Informatics"/>
            <person name="Doyle S."/>
        </authorList>
    </citation>
    <scope>NUCLEOTIDE SEQUENCE [LARGE SCALE GENOMIC DNA]</scope>
    <source>
        <strain evidence="2 4">NCTC13043</strain>
    </source>
</reference>
<accession>A0A379G9X5</accession>